<dbReference type="RefSeq" id="WP_161481401.1">
    <property type="nucleotide sequence ID" value="NZ_WXEW01000006.1"/>
</dbReference>
<evidence type="ECO:0000313" key="3">
    <source>
        <dbReference type="EMBL" id="NAS24204.1"/>
    </source>
</evidence>
<dbReference type="AlphaFoldDB" id="A0A7C9JD81"/>
<name>A0A7C9JD81_9ACTN</name>
<keyword evidence="4" id="KW-1185">Reference proteome</keyword>
<feature type="region of interest" description="Disordered" evidence="2">
    <location>
        <begin position="109"/>
        <end position="155"/>
    </location>
</feature>
<dbReference type="Proteomes" id="UP000479526">
    <property type="component" value="Unassembled WGS sequence"/>
</dbReference>
<proteinExistence type="predicted"/>
<protein>
    <recommendedName>
        <fullName evidence="5">Glycosyltransferase</fullName>
    </recommendedName>
</protein>
<organism evidence="3 4">
    <name type="scientific">Herbidospora solisilvae</name>
    <dbReference type="NCBI Taxonomy" id="2696284"/>
    <lineage>
        <taxon>Bacteria</taxon>
        <taxon>Bacillati</taxon>
        <taxon>Actinomycetota</taxon>
        <taxon>Actinomycetes</taxon>
        <taxon>Streptosporangiales</taxon>
        <taxon>Streptosporangiaceae</taxon>
        <taxon>Herbidospora</taxon>
    </lineage>
</organism>
<keyword evidence="1" id="KW-0175">Coiled coil</keyword>
<dbReference type="SUPFAM" id="SSF53448">
    <property type="entry name" value="Nucleotide-diphospho-sugar transferases"/>
    <property type="match status" value="1"/>
</dbReference>
<dbReference type="InterPro" id="IPR029044">
    <property type="entry name" value="Nucleotide-diphossugar_trans"/>
</dbReference>
<evidence type="ECO:0000313" key="4">
    <source>
        <dbReference type="Proteomes" id="UP000479526"/>
    </source>
</evidence>
<reference evidence="3 4" key="1">
    <citation type="submission" date="2020-01" db="EMBL/GenBank/DDBJ databases">
        <title>Herbidospora sp. NEAU-GS84 nov., a novel actinomycete isolated from soil.</title>
        <authorList>
            <person name="Han L."/>
        </authorList>
    </citation>
    <scope>NUCLEOTIDE SEQUENCE [LARGE SCALE GENOMIC DNA]</scope>
    <source>
        <strain evidence="3 4">NEAU-GS84</strain>
    </source>
</reference>
<evidence type="ECO:0000256" key="2">
    <source>
        <dbReference type="SAM" id="MobiDB-lite"/>
    </source>
</evidence>
<evidence type="ECO:0000256" key="1">
    <source>
        <dbReference type="SAM" id="Coils"/>
    </source>
</evidence>
<comment type="caution">
    <text evidence="3">The sequence shown here is derived from an EMBL/GenBank/DDBJ whole genome shotgun (WGS) entry which is preliminary data.</text>
</comment>
<feature type="coiled-coil region" evidence="1">
    <location>
        <begin position="1"/>
        <end position="69"/>
    </location>
</feature>
<feature type="region of interest" description="Disordered" evidence="2">
    <location>
        <begin position="483"/>
        <end position="509"/>
    </location>
</feature>
<accession>A0A7C9JD81</accession>
<dbReference type="EMBL" id="WXEW01000006">
    <property type="protein sequence ID" value="NAS24204.1"/>
    <property type="molecule type" value="Genomic_DNA"/>
</dbReference>
<feature type="compositionally biased region" description="Basic and acidic residues" evidence="2">
    <location>
        <begin position="483"/>
        <end position="493"/>
    </location>
</feature>
<gene>
    <name evidence="3" type="ORF">GT755_21225</name>
</gene>
<sequence length="679" mass="73973">MSELESLRRALAQAVEKAEGAAELARLLADYQARLDEAARTEAEALTRARDAEAARKAVEKQADRQITQLAKQLAEQKYQTAVAEWKLAKLQGNRWIKIGEAVQAKKPGSVARAVRASSPNAGKAPKRTDFPVEKPAVQPPAAETKAPPVEPDPRAPLFSTPLTEYFAVPKGPLTRPYMTVAAIVDRRTEALLRYEWRQVTNFGPENWATMLDTYRPSMLFVESLHAGPRQGNGGRWLDSMAGKDRALRDLVEACKKRGIKTVFWHSGGSLGKAVPVAELFDLVLATTEQRAREWRAALRHDRVLVLPHSVQPRVHNTFRAEGGRTGGVATLGTAEGGDPLPAQGDDKTSYDDFLTAVRKVEVVVAGPDASDREIAEIEACGTPVVATGAAELAADPQERDRRAHLAWRATVPVTARLEPVFSAVGLPDVRNTQVVTALVAVRDQMELDQAVTQIVGQRRRPDQLVVVAEGVDAGVVEKTARQAMKRDADGRRPAVARAGNLPQEQAREEGYNKGVLPELVVRSTPMSTRGAALAHALLLADGDYVAVIDPRDLYGEHYLADSLRRFAEVETEIVGKAAFYAHAAGATLLRQPDAEFRFLPELGGGTIVSRRSVLVDLGIADLSEEWDETLMRQCRSGGIRVYSGDRFSYVCVRARAEGRLFGSARLEGYVPAGPLALI</sequence>
<evidence type="ECO:0008006" key="5">
    <source>
        <dbReference type="Google" id="ProtNLM"/>
    </source>
</evidence>